<dbReference type="AlphaFoldDB" id="A0AA86QLL3"/>
<evidence type="ECO:0000313" key="1">
    <source>
        <dbReference type="EMBL" id="CAI9956583.1"/>
    </source>
</evidence>
<dbReference type="EMBL" id="CATOUU010000877">
    <property type="protein sequence ID" value="CAI9956583.1"/>
    <property type="molecule type" value="Genomic_DNA"/>
</dbReference>
<sequence>MINSYIKESASFAETSKWIYDQCINENINLLTSSLSEATINYCNELGSKLFKRCATTESYWNKIQESKIILDKLIKVCAKLDKFMTLKGNSNYTMKCFCQVLNQTLQPFKSKIADQIVIDQSDIIQLAEINKFFIEIERYENNVESFQQIVQSKIESKISDTLSLNRNQLSMTNLIQLTIESVLDLCKQCSLDGIAFIKLRDICIKYAKDNIELIEQDFIHALQKYLSADIPLLKTFQQKPSIEQKRVLPHDLFLRVPKFTIQLFQLIEHSPQTIIIKSEEVIKQAAQKTNTKTLLNFLLKYKYFCYQTLSFENKFFSLSKQFVNLRNSQELAVQSLDSEAVILLYDYIDIDFFMQLLVFYYCVHIDQRQALEETVNIIKLKIVCDIGEFLEEVIQNIKVDNFTANKSNLNRAYLNVKNIQKEEFQLYLGVVEATIDGCNVKIMPKYIDLLDFVVHEESLVFKTALCSQGEKEQLKKSLQNWYKQDKPEIFHIMPIDQDEDESQSQQLSEFQAMSYEIKNLDDGIIQSVLMHIIKVNKTITKGQLSYQAITHLRKYYIGEFSMRVVKQIEHLLNTEQIGCTDSNSLCWL</sequence>
<keyword evidence="3" id="KW-1185">Reference proteome</keyword>
<evidence type="ECO:0000313" key="2">
    <source>
        <dbReference type="EMBL" id="CAL6097636.1"/>
    </source>
</evidence>
<reference evidence="2 3" key="2">
    <citation type="submission" date="2024-07" db="EMBL/GenBank/DDBJ databases">
        <authorList>
            <person name="Akdeniz Z."/>
        </authorList>
    </citation>
    <scope>NUCLEOTIDE SEQUENCE [LARGE SCALE GENOMIC DNA]</scope>
</reference>
<gene>
    <name evidence="1" type="ORF">HINF_LOCUS44228</name>
    <name evidence="2" type="ORF">HINF_LOCUS69186</name>
</gene>
<protein>
    <submittedName>
        <fullName evidence="2">Hypothetical_protein</fullName>
    </submittedName>
</protein>
<evidence type="ECO:0000313" key="3">
    <source>
        <dbReference type="Proteomes" id="UP001642409"/>
    </source>
</evidence>
<name>A0AA86QLL3_9EUKA</name>
<comment type="caution">
    <text evidence="1">The sequence shown here is derived from an EMBL/GenBank/DDBJ whole genome shotgun (WGS) entry which is preliminary data.</text>
</comment>
<accession>A0AA86QLL3</accession>
<dbReference type="EMBL" id="CAXDID020000500">
    <property type="protein sequence ID" value="CAL6097636.1"/>
    <property type="molecule type" value="Genomic_DNA"/>
</dbReference>
<proteinExistence type="predicted"/>
<dbReference type="Proteomes" id="UP001642409">
    <property type="component" value="Unassembled WGS sequence"/>
</dbReference>
<reference evidence="1" key="1">
    <citation type="submission" date="2023-06" db="EMBL/GenBank/DDBJ databases">
        <authorList>
            <person name="Kurt Z."/>
        </authorList>
    </citation>
    <scope>NUCLEOTIDE SEQUENCE</scope>
</reference>
<organism evidence="1">
    <name type="scientific">Hexamita inflata</name>
    <dbReference type="NCBI Taxonomy" id="28002"/>
    <lineage>
        <taxon>Eukaryota</taxon>
        <taxon>Metamonada</taxon>
        <taxon>Diplomonadida</taxon>
        <taxon>Hexamitidae</taxon>
        <taxon>Hexamitinae</taxon>
        <taxon>Hexamita</taxon>
    </lineage>
</organism>